<keyword evidence="11" id="KW-1185">Reference proteome</keyword>
<evidence type="ECO:0000313" key="4">
    <source>
        <dbReference type="EMBL" id="KZL91083.1"/>
    </source>
</evidence>
<accession>A0A162QP60</accession>
<dbReference type="EMBL" id="LWAE01000002">
    <property type="protein sequence ID" value="KZL91899.1"/>
    <property type="molecule type" value="Genomic_DNA"/>
</dbReference>
<evidence type="ECO:0000313" key="10">
    <source>
        <dbReference type="EMBL" id="KZL94071.1"/>
    </source>
</evidence>
<evidence type="ECO:0000313" key="8">
    <source>
        <dbReference type="EMBL" id="KZL93685.1"/>
    </source>
</evidence>
<dbReference type="EMBL" id="LWAE01000014">
    <property type="protein sequence ID" value="KZL88777.1"/>
    <property type="molecule type" value="Genomic_DNA"/>
</dbReference>
<dbReference type="EMBL" id="LWAE01000001">
    <property type="protein sequence ID" value="KZL94071.1"/>
    <property type="molecule type" value="Genomic_DNA"/>
</dbReference>
<evidence type="ECO:0000313" key="3">
    <source>
        <dbReference type="EMBL" id="KZL88792.1"/>
    </source>
</evidence>
<dbReference type="EMBL" id="LWAE01000001">
    <property type="protein sequence ID" value="KZL93685.1"/>
    <property type="molecule type" value="Genomic_DNA"/>
</dbReference>
<dbReference type="InterPro" id="IPR038721">
    <property type="entry name" value="IS701-like_DDE_dom"/>
</dbReference>
<dbReference type="STRING" id="1121326.CLMAG_07360"/>
<proteinExistence type="predicted"/>
<dbReference type="EMBL" id="LWAE01000001">
    <property type="protein sequence ID" value="KZL93851.1"/>
    <property type="molecule type" value="Genomic_DNA"/>
</dbReference>
<organism evidence="2 11">
    <name type="scientific">Clostridium magnum DSM 2767</name>
    <dbReference type="NCBI Taxonomy" id="1121326"/>
    <lineage>
        <taxon>Bacteria</taxon>
        <taxon>Bacillati</taxon>
        <taxon>Bacillota</taxon>
        <taxon>Clostridia</taxon>
        <taxon>Eubacteriales</taxon>
        <taxon>Clostridiaceae</taxon>
        <taxon>Clostridium</taxon>
    </lineage>
</organism>
<evidence type="ECO:0000313" key="6">
    <source>
        <dbReference type="EMBL" id="KZL91899.1"/>
    </source>
</evidence>
<gene>
    <name evidence="8" type="ORF">CLMAG_07360</name>
    <name evidence="9" type="ORF">CLMAG_09040</name>
    <name evidence="10" type="ORF">CLMAG_11240</name>
    <name evidence="6" type="ORF">CLMAG_17050</name>
    <name evidence="7" type="ORF">CLMAG_23900</name>
    <name evidence="4" type="ORF">CLMAG_28410</name>
    <name evidence="5" type="ORF">CLMAG_34560</name>
    <name evidence="2" type="ORF">CLMAG_58700</name>
    <name evidence="3" type="ORF">CLMAG_58850</name>
</gene>
<dbReference type="EMBL" id="LWAE01000003">
    <property type="protein sequence ID" value="KZL91697.1"/>
    <property type="molecule type" value="Genomic_DNA"/>
</dbReference>
<dbReference type="EMBL" id="LWAE01000014">
    <property type="protein sequence ID" value="KZL88792.1"/>
    <property type="molecule type" value="Genomic_DNA"/>
</dbReference>
<dbReference type="Proteomes" id="UP000076603">
    <property type="component" value="Unassembled WGS sequence"/>
</dbReference>
<protein>
    <recommendedName>
        <fullName evidence="1">Transposase IS701-like DDE domain-containing protein</fullName>
    </recommendedName>
</protein>
<evidence type="ECO:0000313" key="11">
    <source>
        <dbReference type="Proteomes" id="UP000076603"/>
    </source>
</evidence>
<dbReference type="OrthoDB" id="1904778at2"/>
<dbReference type="PATRIC" id="fig|1121326.3.peg.1085"/>
<sequence length="442" mass="51821">MISIDEKSTIKTIENYLSKYRSIFNKRSFHIFILLVTAMLSTQEVRSIKFLYDNFIKKYWNKVLNSFYYFLSYTNFSIESLMFATVKIAISLIPEELKSTITIFLIIDDTLQAKFGDKFDCYGKLFDHTKHDGTSFLNGHCFVSLVISIPILFCGKIKYLTLPVGYKLYDKSETKLEIAGKMIQNIMLLLLDYQVIVLCDSWYTKRPFLNMFRNYTNLSIIGAVRSDTSIYDLCPEPTGKRGRPRKKGLKLNIRDFDYTKEDDYYIATKKVLTNLFNEPVIVTVTTTDVDKFSSVRVYICSIEPSDIQIFKNYTVDECKADKERPTLIPFFAYKFRWNIEVFFYQHKFFWSFGNYMVRNKKAIENYTNLLAIAYSFVVILPFIHKSFSKYKFQSPQEIKNAISYQISKELILSTFVQKIQKSNINQEALEAINSLIYLDEVS</sequence>
<reference evidence="2 11" key="1">
    <citation type="submission" date="2016-04" db="EMBL/GenBank/DDBJ databases">
        <title>Genome sequence of Clostridium magnum DSM 2767.</title>
        <authorList>
            <person name="Poehlein A."/>
            <person name="Uhlig R."/>
            <person name="Fischer R."/>
            <person name="Bahl H."/>
            <person name="Daniel R."/>
        </authorList>
    </citation>
    <scope>NUCLEOTIDE SEQUENCE [LARGE SCALE GENOMIC DNA]</scope>
    <source>
        <strain evidence="2 11">DSM 2767</strain>
    </source>
</reference>
<dbReference type="RefSeq" id="WP_082831782.1">
    <property type="nucleotide sequence ID" value="NZ_LWAE01000001.1"/>
</dbReference>
<feature type="domain" description="Transposase IS701-like DDE" evidence="1">
    <location>
        <begin position="100"/>
        <end position="249"/>
    </location>
</feature>
<dbReference type="Pfam" id="PF13546">
    <property type="entry name" value="DDE_5"/>
    <property type="match status" value="1"/>
</dbReference>
<evidence type="ECO:0000313" key="2">
    <source>
        <dbReference type="EMBL" id="KZL88777.1"/>
    </source>
</evidence>
<evidence type="ECO:0000313" key="5">
    <source>
        <dbReference type="EMBL" id="KZL91697.1"/>
    </source>
</evidence>
<evidence type="ECO:0000313" key="7">
    <source>
        <dbReference type="EMBL" id="KZL92576.1"/>
    </source>
</evidence>
<dbReference type="EMBL" id="LWAE01000002">
    <property type="protein sequence ID" value="KZL92576.1"/>
    <property type="molecule type" value="Genomic_DNA"/>
</dbReference>
<dbReference type="EMBL" id="LWAE01000003">
    <property type="protein sequence ID" value="KZL91083.1"/>
    <property type="molecule type" value="Genomic_DNA"/>
</dbReference>
<comment type="caution">
    <text evidence="2">The sequence shown here is derived from an EMBL/GenBank/DDBJ whole genome shotgun (WGS) entry which is preliminary data.</text>
</comment>
<evidence type="ECO:0000313" key="9">
    <source>
        <dbReference type="EMBL" id="KZL93851.1"/>
    </source>
</evidence>
<evidence type="ECO:0000259" key="1">
    <source>
        <dbReference type="Pfam" id="PF13546"/>
    </source>
</evidence>
<name>A0A162QP60_9CLOT</name>
<dbReference type="AlphaFoldDB" id="A0A162QP60"/>